<dbReference type="InterPro" id="IPR009094">
    <property type="entry name" value="DiS-bond_isomerase_DsbC/G_N_sf"/>
</dbReference>
<evidence type="ECO:0000313" key="11">
    <source>
        <dbReference type="EMBL" id="ACO04147.1"/>
    </source>
</evidence>
<dbReference type="InterPro" id="IPR033954">
    <property type="entry name" value="DiS-bond_Isoase_DsbC/G"/>
</dbReference>
<feature type="domain" description="Disulphide bond isomerase DsbC/G N-terminal" evidence="9">
    <location>
        <begin position="31"/>
        <end position="97"/>
    </location>
</feature>
<feature type="domain" description="Thioredoxin-like fold" evidence="10">
    <location>
        <begin position="158"/>
        <end position="294"/>
    </location>
</feature>
<evidence type="ECO:0000256" key="8">
    <source>
        <dbReference type="SAM" id="SignalP"/>
    </source>
</evidence>
<dbReference type="Pfam" id="PF13098">
    <property type="entry name" value="Thioredoxin_2"/>
    <property type="match status" value="1"/>
</dbReference>
<organism evidence="11 12">
    <name type="scientific">Persephonella marina (strain DSM 14350 / EX-H1)</name>
    <dbReference type="NCBI Taxonomy" id="123214"/>
    <lineage>
        <taxon>Bacteria</taxon>
        <taxon>Pseudomonadati</taxon>
        <taxon>Aquificota</taxon>
        <taxon>Aquificia</taxon>
        <taxon>Aquificales</taxon>
        <taxon>Hydrogenothermaceae</taxon>
        <taxon>Persephonella</taxon>
    </lineage>
</organism>
<comment type="similarity">
    <text evidence="2">Belongs to the thioredoxin family. DsbC subfamily.</text>
</comment>
<protein>
    <submittedName>
        <fullName evidence="11">Protein disulfide isomerase</fullName>
    </submittedName>
</protein>
<keyword evidence="4" id="KW-0574">Periplasm</keyword>
<evidence type="ECO:0000259" key="10">
    <source>
        <dbReference type="Pfam" id="PF13098"/>
    </source>
</evidence>
<sequence length="298" mass="34001">MNIKSIFSVFLLILFVSLPSFSDECKIKDVSPEKMESKLRSVLGNGKVISVSRAPVEDLYEVVIEIRNKRIPVYVDCSMRYLISGEIIDLKERRSLTRERAMELAKAMEEKKAKELEKRLGKKKVEKLKNVLGERIAGVNLVDISKIPKTTVTFGNSRAKYTIYVIDDPECPFCAKFHDEMLKVLDKRNDVKFEIILFPLPFHKHAQTIAQRILCEKSLKKKREILEESFNAVKSKDQSKLSRLGKKCEKGKKIIEKHFEFAQAYGIGGTPTLIFPEGVVISGYMKADKISQVLDALK</sequence>
<dbReference type="STRING" id="123214.PERMA_1102"/>
<comment type="subcellular location">
    <subcellularLocation>
        <location evidence="1">Periplasm</location>
    </subcellularLocation>
</comment>
<feature type="coiled-coil region" evidence="7">
    <location>
        <begin position="98"/>
        <end position="126"/>
    </location>
</feature>
<evidence type="ECO:0000313" key="12">
    <source>
        <dbReference type="Proteomes" id="UP000001366"/>
    </source>
</evidence>
<keyword evidence="11" id="KW-0413">Isomerase</keyword>
<gene>
    <name evidence="11" type="ordered locus">PERMA_1102</name>
</gene>
<dbReference type="RefSeq" id="WP_012676385.1">
    <property type="nucleotide sequence ID" value="NC_012440.1"/>
</dbReference>
<keyword evidence="6" id="KW-0676">Redox-active center</keyword>
<keyword evidence="7" id="KW-0175">Coiled coil</keyword>
<evidence type="ECO:0000259" key="9">
    <source>
        <dbReference type="Pfam" id="PF10411"/>
    </source>
</evidence>
<dbReference type="SUPFAM" id="SSF52833">
    <property type="entry name" value="Thioredoxin-like"/>
    <property type="match status" value="1"/>
</dbReference>
<accession>C0QQE2</accession>
<evidence type="ECO:0000256" key="5">
    <source>
        <dbReference type="ARBA" id="ARBA00023157"/>
    </source>
</evidence>
<dbReference type="InterPro" id="IPR012336">
    <property type="entry name" value="Thioredoxin-like_fold"/>
</dbReference>
<dbReference type="PANTHER" id="PTHR35272:SF3">
    <property type="entry name" value="THIOL:DISULFIDE INTERCHANGE PROTEIN DSBC"/>
    <property type="match status" value="1"/>
</dbReference>
<dbReference type="OrthoDB" id="12976at2"/>
<keyword evidence="5" id="KW-1015">Disulfide bond</keyword>
<evidence type="ECO:0000256" key="2">
    <source>
        <dbReference type="ARBA" id="ARBA00009813"/>
    </source>
</evidence>
<dbReference type="GO" id="GO:0016853">
    <property type="term" value="F:isomerase activity"/>
    <property type="evidence" value="ECO:0007669"/>
    <property type="project" value="UniProtKB-KW"/>
</dbReference>
<dbReference type="KEGG" id="pmx:PERMA_1102"/>
<evidence type="ECO:0000256" key="4">
    <source>
        <dbReference type="ARBA" id="ARBA00022764"/>
    </source>
</evidence>
<dbReference type="PaxDb" id="123214-PERMA_1102"/>
<dbReference type="HOGENOM" id="CLU_083593_1_1_0"/>
<reference evidence="11 12" key="1">
    <citation type="journal article" date="2009" name="J. Bacteriol.">
        <title>Complete and draft genome sequences of six members of the Aquificales.</title>
        <authorList>
            <person name="Reysenbach A.L."/>
            <person name="Hamamura N."/>
            <person name="Podar M."/>
            <person name="Griffiths E."/>
            <person name="Ferreira S."/>
            <person name="Hochstein R."/>
            <person name="Heidelberg J."/>
            <person name="Johnson J."/>
            <person name="Mead D."/>
            <person name="Pohorille A."/>
            <person name="Sarmiento M."/>
            <person name="Schweighofer K."/>
            <person name="Seshadri R."/>
            <person name="Voytek M.A."/>
        </authorList>
    </citation>
    <scope>NUCLEOTIDE SEQUENCE [LARGE SCALE GENOMIC DNA]</scope>
    <source>
        <strain evidence="12">DSM 14350 / EX-H1</strain>
    </source>
</reference>
<dbReference type="Proteomes" id="UP000001366">
    <property type="component" value="Chromosome"/>
</dbReference>
<evidence type="ECO:0000256" key="3">
    <source>
        <dbReference type="ARBA" id="ARBA00022729"/>
    </source>
</evidence>
<dbReference type="InterPro" id="IPR051470">
    <property type="entry name" value="Thiol:disulfide_interchange"/>
</dbReference>
<keyword evidence="3 8" id="KW-0732">Signal</keyword>
<name>C0QQE2_PERMH</name>
<dbReference type="Gene3D" id="3.40.30.10">
    <property type="entry name" value="Glutaredoxin"/>
    <property type="match status" value="1"/>
</dbReference>
<feature type="signal peptide" evidence="8">
    <location>
        <begin position="1"/>
        <end position="22"/>
    </location>
</feature>
<dbReference type="GO" id="GO:0042597">
    <property type="term" value="C:periplasmic space"/>
    <property type="evidence" value="ECO:0007669"/>
    <property type="project" value="UniProtKB-SubCell"/>
</dbReference>
<dbReference type="Pfam" id="PF10411">
    <property type="entry name" value="DsbC_N"/>
    <property type="match status" value="1"/>
</dbReference>
<evidence type="ECO:0000256" key="6">
    <source>
        <dbReference type="ARBA" id="ARBA00023284"/>
    </source>
</evidence>
<evidence type="ECO:0000256" key="7">
    <source>
        <dbReference type="SAM" id="Coils"/>
    </source>
</evidence>
<dbReference type="InterPro" id="IPR018950">
    <property type="entry name" value="DiS-bond_isomerase_DsbC/G_N"/>
</dbReference>
<evidence type="ECO:0000256" key="1">
    <source>
        <dbReference type="ARBA" id="ARBA00004418"/>
    </source>
</evidence>
<dbReference type="SUPFAM" id="SSF54423">
    <property type="entry name" value="DsbC/DsbG N-terminal domain-like"/>
    <property type="match status" value="1"/>
</dbReference>
<dbReference type="InterPro" id="IPR036249">
    <property type="entry name" value="Thioredoxin-like_sf"/>
</dbReference>
<feature type="chain" id="PRO_5002902492" evidence="8">
    <location>
        <begin position="23"/>
        <end position="298"/>
    </location>
</feature>
<dbReference type="PANTHER" id="PTHR35272">
    <property type="entry name" value="THIOL:DISULFIDE INTERCHANGE PROTEIN DSBC-RELATED"/>
    <property type="match status" value="1"/>
</dbReference>
<dbReference type="eggNOG" id="COG1651">
    <property type="taxonomic scope" value="Bacteria"/>
</dbReference>
<dbReference type="EMBL" id="CP001230">
    <property type="protein sequence ID" value="ACO04147.1"/>
    <property type="molecule type" value="Genomic_DNA"/>
</dbReference>
<dbReference type="Gene3D" id="3.10.450.70">
    <property type="entry name" value="Disulphide bond isomerase, DsbC/G, N-terminal"/>
    <property type="match status" value="1"/>
</dbReference>
<proteinExistence type="inferred from homology"/>
<dbReference type="AlphaFoldDB" id="C0QQE2"/>
<keyword evidence="12" id="KW-1185">Reference proteome</keyword>
<dbReference type="CDD" id="cd03020">
    <property type="entry name" value="DsbA_DsbC_DsbG"/>
    <property type="match status" value="1"/>
</dbReference>